<dbReference type="PANTHER" id="PTHR14030">
    <property type="entry name" value="MITOTIC CHECKPOINT SERINE/THREONINE-PROTEIN KINASE BUB1"/>
    <property type="match status" value="1"/>
</dbReference>
<dbReference type="OrthoDB" id="248495at2759"/>
<dbReference type="PROSITE" id="PS00107">
    <property type="entry name" value="PROTEIN_KINASE_ATP"/>
    <property type="match status" value="1"/>
</dbReference>
<evidence type="ECO:0000256" key="4">
    <source>
        <dbReference type="ARBA" id="ARBA00022838"/>
    </source>
</evidence>
<evidence type="ECO:0000256" key="2">
    <source>
        <dbReference type="ARBA" id="ARBA00022454"/>
    </source>
</evidence>
<evidence type="ECO:0000256" key="6">
    <source>
        <dbReference type="ARBA" id="ARBA00023328"/>
    </source>
</evidence>
<protein>
    <recommendedName>
        <fullName evidence="9">Protein kinase domain-containing protein</fullName>
    </recommendedName>
</protein>
<evidence type="ECO:0000256" key="5">
    <source>
        <dbReference type="ARBA" id="ARBA00022840"/>
    </source>
</evidence>
<dbReference type="Pfam" id="PF12251">
    <property type="entry name" value="SNAPC3"/>
    <property type="match status" value="1"/>
</dbReference>
<keyword evidence="2" id="KW-0158">Chromosome</keyword>
<dbReference type="InterPro" id="IPR017441">
    <property type="entry name" value="Protein_kinase_ATP_BS"/>
</dbReference>
<dbReference type="InterPro" id="IPR022042">
    <property type="entry name" value="snRNA-activating_su3"/>
</dbReference>
<dbReference type="PROSITE" id="PS50011">
    <property type="entry name" value="PROTEIN_KINASE_DOM"/>
    <property type="match status" value="1"/>
</dbReference>
<keyword evidence="5 7" id="KW-0067">ATP-binding</keyword>
<dbReference type="InterPro" id="IPR011009">
    <property type="entry name" value="Kinase-like_dom_sf"/>
</dbReference>
<dbReference type="Proteomes" id="UP000053766">
    <property type="component" value="Unassembled WGS sequence"/>
</dbReference>
<dbReference type="PROSITE" id="PS00108">
    <property type="entry name" value="PROTEIN_KINASE_ST"/>
    <property type="match status" value="1"/>
</dbReference>
<name>A0A0D8Y1E1_DICVI</name>
<reference evidence="10 11" key="1">
    <citation type="submission" date="2013-11" db="EMBL/GenBank/DDBJ databases">
        <title>Draft genome of the bovine lungworm Dictyocaulus viviparus.</title>
        <authorList>
            <person name="Mitreva M."/>
        </authorList>
    </citation>
    <scope>NUCLEOTIDE SEQUENCE [LARGE SCALE GENOMIC DNA]</scope>
    <source>
        <strain evidence="10 11">HannoverDv2000</strain>
    </source>
</reference>
<dbReference type="GO" id="GO:0005524">
    <property type="term" value="F:ATP binding"/>
    <property type="evidence" value="ECO:0007669"/>
    <property type="project" value="UniProtKB-UniRule"/>
</dbReference>
<dbReference type="GO" id="GO:0005634">
    <property type="term" value="C:nucleus"/>
    <property type="evidence" value="ECO:0007669"/>
    <property type="project" value="TreeGrafter"/>
</dbReference>
<keyword evidence="4" id="KW-0995">Kinetochore</keyword>
<dbReference type="InterPro" id="IPR000719">
    <property type="entry name" value="Prot_kinase_dom"/>
</dbReference>
<dbReference type="GO" id="GO:0004672">
    <property type="term" value="F:protein kinase activity"/>
    <property type="evidence" value="ECO:0007669"/>
    <property type="project" value="InterPro"/>
</dbReference>
<dbReference type="SMART" id="SM00220">
    <property type="entry name" value="S_TKc"/>
    <property type="match status" value="1"/>
</dbReference>
<evidence type="ECO:0000256" key="1">
    <source>
        <dbReference type="ARBA" id="ARBA00004629"/>
    </source>
</evidence>
<dbReference type="Pfam" id="PF00069">
    <property type="entry name" value="Pkinase"/>
    <property type="match status" value="1"/>
</dbReference>
<accession>A0A0D8Y1E1</accession>
<organism evidence="10 11">
    <name type="scientific">Dictyocaulus viviparus</name>
    <name type="common">Bovine lungworm</name>
    <dbReference type="NCBI Taxonomy" id="29172"/>
    <lineage>
        <taxon>Eukaryota</taxon>
        <taxon>Metazoa</taxon>
        <taxon>Ecdysozoa</taxon>
        <taxon>Nematoda</taxon>
        <taxon>Chromadorea</taxon>
        <taxon>Rhabditida</taxon>
        <taxon>Rhabditina</taxon>
        <taxon>Rhabditomorpha</taxon>
        <taxon>Strongyloidea</taxon>
        <taxon>Metastrongylidae</taxon>
        <taxon>Dictyocaulus</taxon>
    </lineage>
</organism>
<dbReference type="Gene3D" id="1.10.510.10">
    <property type="entry name" value="Transferase(Phosphotransferase) domain 1"/>
    <property type="match status" value="1"/>
</dbReference>
<feature type="domain" description="Protein kinase" evidence="9">
    <location>
        <begin position="1495"/>
        <end position="1788"/>
    </location>
</feature>
<dbReference type="STRING" id="29172.A0A0D8Y1E1"/>
<gene>
    <name evidence="10" type="ORF">DICVIV_05461</name>
</gene>
<evidence type="ECO:0000256" key="3">
    <source>
        <dbReference type="ARBA" id="ARBA00022741"/>
    </source>
</evidence>
<dbReference type="EMBL" id="KN716268">
    <property type="protein sequence ID" value="KJH48416.1"/>
    <property type="molecule type" value="Genomic_DNA"/>
</dbReference>
<evidence type="ECO:0000313" key="10">
    <source>
        <dbReference type="EMBL" id="KJH48416.1"/>
    </source>
</evidence>
<dbReference type="InterPro" id="IPR008271">
    <property type="entry name" value="Ser/Thr_kinase_AS"/>
</dbReference>
<dbReference type="Gene3D" id="1.25.40.430">
    <property type="match status" value="1"/>
</dbReference>
<feature type="region of interest" description="Disordered" evidence="8">
    <location>
        <begin position="1167"/>
        <end position="1201"/>
    </location>
</feature>
<dbReference type="GO" id="GO:0051754">
    <property type="term" value="P:meiotic sister chromatid cohesion, centromeric"/>
    <property type="evidence" value="ECO:0007669"/>
    <property type="project" value="TreeGrafter"/>
</dbReference>
<evidence type="ECO:0000313" key="11">
    <source>
        <dbReference type="Proteomes" id="UP000053766"/>
    </source>
</evidence>
<comment type="subcellular location">
    <subcellularLocation>
        <location evidence="1">Chromosome</location>
        <location evidence="1">Centromere</location>
        <location evidence="1">Kinetochore</location>
    </subcellularLocation>
</comment>
<feature type="binding site" evidence="7">
    <location>
        <position position="1523"/>
    </location>
    <ligand>
        <name>ATP</name>
        <dbReference type="ChEBI" id="CHEBI:30616"/>
    </ligand>
</feature>
<keyword evidence="3 7" id="KW-0547">Nucleotide-binding</keyword>
<evidence type="ECO:0000256" key="7">
    <source>
        <dbReference type="PROSITE-ProRule" id="PRU10141"/>
    </source>
</evidence>
<evidence type="ECO:0000259" key="9">
    <source>
        <dbReference type="PROSITE" id="PS50011"/>
    </source>
</evidence>
<dbReference type="InterPro" id="IPR015661">
    <property type="entry name" value="Bub1/Mad3"/>
</dbReference>
<sequence length="1788" mass="203848">MAMDQIFNFGNQEYVSEVIVFREFVAEAIKVVDDLWVTDIENGQGNKYCENMDEFTSSFRMRFTDDRCAKAVADILFTLIDELRHPTRQYNYDRDVGSSQHVEKKSLFRCMKDFVTEAIKVIDDLWVTGIENGQGNKYCENMDDFTSSFRMRFTDDRCAKAVADILFALIDELRHPTRQYNYDRDVGSSQHVEKKSLFRCIKYLMGENEKKRNPQYRSISERSMKLDGYDSAIISCCVRIKPNLDFCVYDRFKDNNNQQGTVSSKEIIVSDGLSNIHEQVTACTSYVEHCGFQGTNVSGNSLQHDITAEVSAYVGYPRLLEKDEIRLGRLLKIQYRFLIMGSNTLKELKDAIKCPGDYQVFDDVSERRVNVDDLPKHDITAEVSAYVGYPRLLEKDEIRLGRLLKIQYRFLIMGSNTLKELKDAIKCPGDYQVFDDVSERRVNVDDLPKVQYRFLNMGSNTLKELKDAIKCPGDYQVFDDVSERRVNVDDLPKNRYPSSYFFIHDTFYIDLESKGAQDITEGIRTWARERGRGEMKVADMNTTRVVDLTCRLGAPYLYLHVGTCEHLICFNDLYLRIGHGLAGPHPIMFYESNQRRLACVGCRDNTAELALGGLCGIMSACRFPFSIFVTRAIRTLILMFFGKKVFKFEAAPYYDRHTKKSDPDLREYSDGNDGTELNERTTVGCFSDFQNAKNFFSFHVNFFREVMQKPNLSGLQLICSQVEAWENYMPSKVKDKAQKALTCLRSDGTLVGEEDMLRLYRILAKYSKRLGAQKVFEMLENEGTFSLSLKFYLLWAESCAESNDLRRFKDVLNLARRRLATLSRDQLEIGFRDLVDQYFPTSDLFNDEEETKHVFVTSKASDVGVKKCVLYQFDKPSFLYCSLARLESLANKTLISTDQMTNAGFAPNTRAKLRFVLIDRPDDNYFAPSIEEFRVAMLAEKQMADEMYDEPMDITTTHSETFVNPQSTSLLSCVKEVSKPPVILETVAECDSEISNEDKQRVVHVNESVQKSIPEKVTSSVSHQPIPVFITGSSFTEKAYNDMKAIFSDSVNINKGGGLPGVTDETTRPITIPEKVTSSVSHQPTPVFITGSSFTEKAYNDMKAIFSDSVNINKGGGLPGVTDETTRPISPPVFMDEHMSQGVREAKQIENLTYQRSDIFHGERIPLKTVPPHMAGGDSAKQKSLDVDMDNGKSSSKENVQKRDKTLIIDDEETMAGAKFSTLGIDKKPDFFAPLNNELEEQMKREEDEEALYAQSAFMRRRSLATLKCVDTTKSTNRKITPPPNMERSVEVALNNMKLGESKEVDIEMVEIGYENPSEAGGDLQRHIATGSVDPWDGKVRKEVIRINFFAPLNNELEEQMKREEDEEALYAQSAFMRRRSLATLKCVDTTKSTNRKITPPPNMERSVEVALNNMKLGESKEVDIEMVEIGYENPSEAGGDLQRHIATGSVDPWDGKVRKEVIRRSRKPCYQHDFDMVCPSIAIGRTTNLGGELYKIVALIGQGGFAKVYKSVNEEGKVLALKHETPSCAWEVHICSELRMRIGKEKRFTLDSVMEVIAFDDVVTEAYVFCNASVLFNEYYPHGTLLDISNKMHDPSWYIILLIAIQMAKVLRDIHSVEIIHGDVKPDNFVIVNKLNAGHNDVKEILNTPILKLIDWGRAIDMRVFPGQTFSIRGGTDKFDCPEMMNGRPWTYQTDYFGFVGTLHVVIFNKYAEVINRDGTNKLQSTIKRRLLIRPLLERIFEDFLNIPDCDHLPNWDGTIKAMETLFSESFVASEWHQAVVRFNSYL</sequence>
<reference evidence="11" key="2">
    <citation type="journal article" date="2016" name="Sci. Rep.">
        <title>Dictyocaulus viviparus genome, variome and transcriptome elucidate lungworm biology and support future intervention.</title>
        <authorList>
            <person name="McNulty S.N."/>
            <person name="Strube C."/>
            <person name="Rosa B.A."/>
            <person name="Martin J.C."/>
            <person name="Tyagi R."/>
            <person name="Choi Y.J."/>
            <person name="Wang Q."/>
            <person name="Hallsworth Pepin K."/>
            <person name="Zhang X."/>
            <person name="Ozersky P."/>
            <person name="Wilson R.K."/>
            <person name="Sternberg P.W."/>
            <person name="Gasser R.B."/>
            <person name="Mitreva M."/>
        </authorList>
    </citation>
    <scope>NUCLEOTIDE SEQUENCE [LARGE SCALE GENOMIC DNA]</scope>
    <source>
        <strain evidence="11">HannoverDv2000</strain>
    </source>
</reference>
<keyword evidence="6" id="KW-0137">Centromere</keyword>
<dbReference type="GO" id="GO:0000776">
    <property type="term" value="C:kinetochore"/>
    <property type="evidence" value="ECO:0007669"/>
    <property type="project" value="UniProtKB-KW"/>
</dbReference>
<proteinExistence type="predicted"/>
<dbReference type="GO" id="GO:0007094">
    <property type="term" value="P:mitotic spindle assembly checkpoint signaling"/>
    <property type="evidence" value="ECO:0007669"/>
    <property type="project" value="InterPro"/>
</dbReference>
<dbReference type="GO" id="GO:0032991">
    <property type="term" value="C:protein-containing complex"/>
    <property type="evidence" value="ECO:0007669"/>
    <property type="project" value="UniProtKB-ARBA"/>
</dbReference>
<evidence type="ECO:0000256" key="8">
    <source>
        <dbReference type="SAM" id="MobiDB-lite"/>
    </source>
</evidence>
<dbReference type="PANTHER" id="PTHR14030:SF4">
    <property type="entry name" value="BUB1 KINASE, ISOFORM A-RELATED"/>
    <property type="match status" value="1"/>
</dbReference>
<keyword evidence="11" id="KW-1185">Reference proteome</keyword>
<dbReference type="SUPFAM" id="SSF56112">
    <property type="entry name" value="Protein kinase-like (PK-like)"/>
    <property type="match status" value="1"/>
</dbReference>